<dbReference type="InterPro" id="IPR011010">
    <property type="entry name" value="DNA_brk_join_enz"/>
</dbReference>
<protein>
    <recommendedName>
        <fullName evidence="4">Tyr recombinase domain-containing protein</fullName>
    </recommendedName>
</protein>
<dbReference type="PANTHER" id="PTHR37535:SF3">
    <property type="entry name" value="FLUG DOMAIN-CONTAINING PROTEIN"/>
    <property type="match status" value="1"/>
</dbReference>
<dbReference type="Gene3D" id="1.10.443.10">
    <property type="entry name" value="Intergrase catalytic core"/>
    <property type="match status" value="1"/>
</dbReference>
<sequence length="170" mass="18901">MAPPDSVNFILLDVGLQLVILALRQGLLVHRTLESLLDGREVVLQWRPEVLDLPMFCATTSKGESLLRQNPMRDHAHRAYLHKVATAAGLDGELYNITGYCMRRNFATRAEQGAGDSFTRAMMGHMDFTRTLHSSYSNVVGTTDLTALMIHGEQKQGGLLHPLDSPTLMR</sequence>
<dbReference type="Proteomes" id="UP000308197">
    <property type="component" value="Unassembled WGS sequence"/>
</dbReference>
<evidence type="ECO:0000313" key="2">
    <source>
        <dbReference type="EMBL" id="TFK84979.1"/>
    </source>
</evidence>
<name>A0A5C3P7N9_9APHY</name>
<dbReference type="SUPFAM" id="SSF56349">
    <property type="entry name" value="DNA breaking-rejoining enzymes"/>
    <property type="match status" value="1"/>
</dbReference>
<evidence type="ECO:0000313" key="3">
    <source>
        <dbReference type="Proteomes" id="UP000308197"/>
    </source>
</evidence>
<organism evidence="2 3">
    <name type="scientific">Polyporus arcularius HHB13444</name>
    <dbReference type="NCBI Taxonomy" id="1314778"/>
    <lineage>
        <taxon>Eukaryota</taxon>
        <taxon>Fungi</taxon>
        <taxon>Dikarya</taxon>
        <taxon>Basidiomycota</taxon>
        <taxon>Agaricomycotina</taxon>
        <taxon>Agaricomycetes</taxon>
        <taxon>Polyporales</taxon>
        <taxon>Polyporaceae</taxon>
        <taxon>Polyporus</taxon>
    </lineage>
</organism>
<dbReference type="Pfam" id="PF11917">
    <property type="entry name" value="DUF3435"/>
    <property type="match status" value="1"/>
</dbReference>
<dbReference type="PANTHER" id="PTHR37535">
    <property type="entry name" value="FLUG DOMAIN PROTEIN"/>
    <property type="match status" value="1"/>
</dbReference>
<evidence type="ECO:0000256" key="1">
    <source>
        <dbReference type="ARBA" id="ARBA00023172"/>
    </source>
</evidence>
<dbReference type="GO" id="GO:0006310">
    <property type="term" value="P:DNA recombination"/>
    <property type="evidence" value="ECO:0007669"/>
    <property type="project" value="UniProtKB-KW"/>
</dbReference>
<dbReference type="GO" id="GO:0003677">
    <property type="term" value="F:DNA binding"/>
    <property type="evidence" value="ECO:0007669"/>
    <property type="project" value="InterPro"/>
</dbReference>
<dbReference type="InterPro" id="IPR021842">
    <property type="entry name" value="DUF3435"/>
</dbReference>
<evidence type="ECO:0008006" key="4">
    <source>
        <dbReference type="Google" id="ProtNLM"/>
    </source>
</evidence>
<keyword evidence="1" id="KW-0233">DNA recombination</keyword>
<accession>A0A5C3P7N9</accession>
<dbReference type="InParanoid" id="A0A5C3P7N9"/>
<proteinExistence type="predicted"/>
<dbReference type="GO" id="GO:0015074">
    <property type="term" value="P:DNA integration"/>
    <property type="evidence" value="ECO:0007669"/>
    <property type="project" value="InterPro"/>
</dbReference>
<dbReference type="AlphaFoldDB" id="A0A5C3P7N9"/>
<gene>
    <name evidence="2" type="ORF">K466DRAFT_495614</name>
</gene>
<keyword evidence="3" id="KW-1185">Reference proteome</keyword>
<dbReference type="EMBL" id="ML211282">
    <property type="protein sequence ID" value="TFK84979.1"/>
    <property type="molecule type" value="Genomic_DNA"/>
</dbReference>
<reference evidence="2 3" key="1">
    <citation type="journal article" date="2019" name="Nat. Ecol. Evol.">
        <title>Megaphylogeny resolves global patterns of mushroom evolution.</title>
        <authorList>
            <person name="Varga T."/>
            <person name="Krizsan K."/>
            <person name="Foldi C."/>
            <person name="Dima B."/>
            <person name="Sanchez-Garcia M."/>
            <person name="Sanchez-Ramirez S."/>
            <person name="Szollosi G.J."/>
            <person name="Szarkandi J.G."/>
            <person name="Papp V."/>
            <person name="Albert L."/>
            <person name="Andreopoulos W."/>
            <person name="Angelini C."/>
            <person name="Antonin V."/>
            <person name="Barry K.W."/>
            <person name="Bougher N.L."/>
            <person name="Buchanan P."/>
            <person name="Buyck B."/>
            <person name="Bense V."/>
            <person name="Catcheside P."/>
            <person name="Chovatia M."/>
            <person name="Cooper J."/>
            <person name="Damon W."/>
            <person name="Desjardin D."/>
            <person name="Finy P."/>
            <person name="Geml J."/>
            <person name="Haridas S."/>
            <person name="Hughes K."/>
            <person name="Justo A."/>
            <person name="Karasinski D."/>
            <person name="Kautmanova I."/>
            <person name="Kiss B."/>
            <person name="Kocsube S."/>
            <person name="Kotiranta H."/>
            <person name="LaButti K.M."/>
            <person name="Lechner B.E."/>
            <person name="Liimatainen K."/>
            <person name="Lipzen A."/>
            <person name="Lukacs Z."/>
            <person name="Mihaltcheva S."/>
            <person name="Morgado L.N."/>
            <person name="Niskanen T."/>
            <person name="Noordeloos M.E."/>
            <person name="Ohm R.A."/>
            <person name="Ortiz-Santana B."/>
            <person name="Ovrebo C."/>
            <person name="Racz N."/>
            <person name="Riley R."/>
            <person name="Savchenko A."/>
            <person name="Shiryaev A."/>
            <person name="Soop K."/>
            <person name="Spirin V."/>
            <person name="Szebenyi C."/>
            <person name="Tomsovsky M."/>
            <person name="Tulloss R.E."/>
            <person name="Uehling J."/>
            <person name="Grigoriev I.V."/>
            <person name="Vagvolgyi C."/>
            <person name="Papp T."/>
            <person name="Martin F.M."/>
            <person name="Miettinen O."/>
            <person name="Hibbett D.S."/>
            <person name="Nagy L.G."/>
        </authorList>
    </citation>
    <scope>NUCLEOTIDE SEQUENCE [LARGE SCALE GENOMIC DNA]</scope>
    <source>
        <strain evidence="2 3">HHB13444</strain>
    </source>
</reference>
<dbReference type="InterPro" id="IPR013762">
    <property type="entry name" value="Integrase-like_cat_sf"/>
</dbReference>